<name>A0A101HLK5_9BACT</name>
<dbReference type="GO" id="GO:0006396">
    <property type="term" value="P:RNA processing"/>
    <property type="evidence" value="ECO:0007669"/>
    <property type="project" value="InterPro"/>
</dbReference>
<sequence>MITSLQNPAVKNIVRLSKSNERKEQQLFVLEGARELSLALQSDYKVETVYLCREMFAHSKYPGLLDLLPAKIVFDISPAVFGKIAYRENSEGIVALARPKLHRLSDIHLSDNPFIILLESVEKPGNLGAVLRTADAAAVDAVIICDPQTDLYNPNVIRSGVGGLFTVQTAVCTSEEALTWLQQHQIHIYAAELQATECYQNIDFRKPSAIVMGTEADGLTRFWLENATQRIKIPMRGKIDSLNVSVSTAILTFEAMRQRGF</sequence>
<dbReference type="InterPro" id="IPR001537">
    <property type="entry name" value="SpoU_MeTrfase"/>
</dbReference>
<dbReference type="InterPro" id="IPR029026">
    <property type="entry name" value="tRNA_m1G_MTases_N"/>
</dbReference>
<evidence type="ECO:0000259" key="4">
    <source>
        <dbReference type="SMART" id="SM00967"/>
    </source>
</evidence>
<dbReference type="Proteomes" id="UP000053860">
    <property type="component" value="Unassembled WGS sequence"/>
</dbReference>
<dbReference type="PATRIC" id="fig|294710.3.peg.99"/>
<dbReference type="InterPro" id="IPR029064">
    <property type="entry name" value="Ribosomal_eL30-like_sf"/>
</dbReference>
<keyword evidence="2" id="KW-0489">Methyltransferase</keyword>
<dbReference type="STRING" id="1123008.GCA_000380985_03842"/>
<proteinExistence type="inferred from homology"/>
<comment type="caution">
    <text evidence="5">The sequence shown here is derived from an EMBL/GenBank/DDBJ whole genome shotgun (WGS) entry which is preliminary data.</text>
</comment>
<dbReference type="PANTHER" id="PTHR43191">
    <property type="entry name" value="RRNA METHYLTRANSFERASE 3"/>
    <property type="match status" value="1"/>
</dbReference>
<comment type="similarity">
    <text evidence="1">Belongs to the class IV-like SAM-binding methyltransferase superfamily. RNA methyltransferase TrmH family.</text>
</comment>
<dbReference type="Pfam" id="PF22435">
    <property type="entry name" value="MRM3-like_sub_bind"/>
    <property type="match status" value="1"/>
</dbReference>
<dbReference type="InterPro" id="IPR051259">
    <property type="entry name" value="rRNA_Methyltransferase"/>
</dbReference>
<dbReference type="InterPro" id="IPR013123">
    <property type="entry name" value="SpoU_subst-bd"/>
</dbReference>
<dbReference type="SMART" id="SM00967">
    <property type="entry name" value="SpoU_sub_bind"/>
    <property type="match status" value="1"/>
</dbReference>
<evidence type="ECO:0000313" key="5">
    <source>
        <dbReference type="EMBL" id="KUK78660.1"/>
    </source>
</evidence>
<organism evidence="5 6">
    <name type="scientific">Proteiniphilum acetatigenes</name>
    <dbReference type="NCBI Taxonomy" id="294710"/>
    <lineage>
        <taxon>Bacteria</taxon>
        <taxon>Pseudomonadati</taxon>
        <taxon>Bacteroidota</taxon>
        <taxon>Bacteroidia</taxon>
        <taxon>Bacteroidales</taxon>
        <taxon>Dysgonomonadaceae</taxon>
        <taxon>Proteiniphilum</taxon>
    </lineage>
</organism>
<dbReference type="Gene3D" id="3.40.1280.10">
    <property type="match status" value="1"/>
</dbReference>
<dbReference type="Gene3D" id="3.30.1330.30">
    <property type="match status" value="1"/>
</dbReference>
<evidence type="ECO:0000313" key="6">
    <source>
        <dbReference type="Proteomes" id="UP000053860"/>
    </source>
</evidence>
<dbReference type="InterPro" id="IPR029028">
    <property type="entry name" value="Alpha/beta_knot_MTases"/>
</dbReference>
<gene>
    <name evidence="5" type="ORF">XD92_0143</name>
</gene>
<evidence type="ECO:0000256" key="3">
    <source>
        <dbReference type="ARBA" id="ARBA00022679"/>
    </source>
</evidence>
<dbReference type="GO" id="GO:0005737">
    <property type="term" value="C:cytoplasm"/>
    <property type="evidence" value="ECO:0007669"/>
    <property type="project" value="UniProtKB-ARBA"/>
</dbReference>
<dbReference type="GO" id="GO:0032259">
    <property type="term" value="P:methylation"/>
    <property type="evidence" value="ECO:0007669"/>
    <property type="project" value="UniProtKB-KW"/>
</dbReference>
<dbReference type="GO" id="GO:0003723">
    <property type="term" value="F:RNA binding"/>
    <property type="evidence" value="ECO:0007669"/>
    <property type="project" value="InterPro"/>
</dbReference>
<dbReference type="PANTHER" id="PTHR43191:SF2">
    <property type="entry name" value="RRNA METHYLTRANSFERASE 3, MITOCHONDRIAL"/>
    <property type="match status" value="1"/>
</dbReference>
<protein>
    <recommendedName>
        <fullName evidence="4">RNA 2-O ribose methyltransferase substrate binding domain-containing protein</fullName>
    </recommendedName>
</protein>
<reference evidence="6" key="1">
    <citation type="journal article" date="2015" name="MBio">
        <title>Genome-Resolved Metagenomic Analysis Reveals Roles for Candidate Phyla and Other Microbial Community Members in Biogeochemical Transformations in Oil Reservoirs.</title>
        <authorList>
            <person name="Hu P."/>
            <person name="Tom L."/>
            <person name="Singh A."/>
            <person name="Thomas B.C."/>
            <person name="Baker B.J."/>
            <person name="Piceno Y.M."/>
            <person name="Andersen G.L."/>
            <person name="Banfield J.F."/>
        </authorList>
    </citation>
    <scope>NUCLEOTIDE SEQUENCE [LARGE SCALE GENOMIC DNA]</scope>
</reference>
<dbReference type="SUPFAM" id="SSF75217">
    <property type="entry name" value="alpha/beta knot"/>
    <property type="match status" value="1"/>
</dbReference>
<dbReference type="EMBL" id="LGGN01000012">
    <property type="protein sequence ID" value="KUK78660.1"/>
    <property type="molecule type" value="Genomic_DNA"/>
</dbReference>
<keyword evidence="3" id="KW-0808">Transferase</keyword>
<dbReference type="AlphaFoldDB" id="A0A101HLK5"/>
<dbReference type="InterPro" id="IPR053888">
    <property type="entry name" value="MRM3-like_sub_bind"/>
</dbReference>
<accession>A0A101HLK5</accession>
<dbReference type="GO" id="GO:0008173">
    <property type="term" value="F:RNA methyltransferase activity"/>
    <property type="evidence" value="ECO:0007669"/>
    <property type="project" value="InterPro"/>
</dbReference>
<evidence type="ECO:0000256" key="2">
    <source>
        <dbReference type="ARBA" id="ARBA00022603"/>
    </source>
</evidence>
<dbReference type="SUPFAM" id="SSF55315">
    <property type="entry name" value="L30e-like"/>
    <property type="match status" value="1"/>
</dbReference>
<feature type="domain" description="RNA 2-O ribose methyltransferase substrate binding" evidence="4">
    <location>
        <begin position="29"/>
        <end position="103"/>
    </location>
</feature>
<evidence type="ECO:0000256" key="1">
    <source>
        <dbReference type="ARBA" id="ARBA00007228"/>
    </source>
</evidence>
<dbReference type="Pfam" id="PF00588">
    <property type="entry name" value="SpoU_methylase"/>
    <property type="match status" value="1"/>
</dbReference>